<name>A0ABV5GEN4_9FLAO</name>
<evidence type="ECO:0000313" key="4">
    <source>
        <dbReference type="EMBL" id="MFB9089565.1"/>
    </source>
</evidence>
<keyword evidence="3" id="KW-0472">Membrane</keyword>
<keyword evidence="1" id="KW-0175">Coiled coil</keyword>
<feature type="region of interest" description="Disordered" evidence="2">
    <location>
        <begin position="120"/>
        <end position="191"/>
    </location>
</feature>
<feature type="coiled-coil region" evidence="1">
    <location>
        <begin position="244"/>
        <end position="275"/>
    </location>
</feature>
<dbReference type="EMBL" id="JBHMFB010000016">
    <property type="protein sequence ID" value="MFB9089565.1"/>
    <property type="molecule type" value="Genomic_DNA"/>
</dbReference>
<comment type="caution">
    <text evidence="4">The sequence shown here is derived from an EMBL/GenBank/DDBJ whole genome shotgun (WGS) entry which is preliminary data.</text>
</comment>
<reference evidence="4 5" key="1">
    <citation type="submission" date="2024-09" db="EMBL/GenBank/DDBJ databases">
        <authorList>
            <person name="Sun Q."/>
            <person name="Mori K."/>
        </authorList>
    </citation>
    <scope>NUCLEOTIDE SEQUENCE [LARGE SCALE GENOMIC DNA]</scope>
    <source>
        <strain evidence="4 5">CECT 8460</strain>
    </source>
</reference>
<keyword evidence="3" id="KW-0812">Transmembrane</keyword>
<gene>
    <name evidence="4" type="ORF">ACFFUU_08140</name>
</gene>
<dbReference type="RefSeq" id="WP_290286590.1">
    <property type="nucleotide sequence ID" value="NZ_JAUFQN010000019.1"/>
</dbReference>
<organism evidence="4 5">
    <name type="scientific">Flavobacterium paronense</name>
    <dbReference type="NCBI Taxonomy" id="1392775"/>
    <lineage>
        <taxon>Bacteria</taxon>
        <taxon>Pseudomonadati</taxon>
        <taxon>Bacteroidota</taxon>
        <taxon>Flavobacteriia</taxon>
        <taxon>Flavobacteriales</taxon>
        <taxon>Flavobacteriaceae</taxon>
        <taxon>Flavobacterium</taxon>
    </lineage>
</organism>
<feature type="transmembrane region" description="Helical" evidence="3">
    <location>
        <begin position="45"/>
        <end position="67"/>
    </location>
</feature>
<evidence type="ECO:0000256" key="1">
    <source>
        <dbReference type="SAM" id="Coils"/>
    </source>
</evidence>
<feature type="compositionally biased region" description="Polar residues" evidence="2">
    <location>
        <begin position="170"/>
        <end position="185"/>
    </location>
</feature>
<protein>
    <submittedName>
        <fullName evidence="4">Outer membrane beta-barrel protein</fullName>
    </submittedName>
</protein>
<sequence length="516" mass="57818">MNERKNIDRLFQEKFKDFEVMPPEVTWGKIEAKLDQKKKRRIIPFWWKLSGVAAVFLLGFLISKAIYSPEIKTENPVVNESNSNKTKQINKLNSAKEMLKKNNSTSDADVVVTNSGEIKTNAASEENKDKKTVYSTESSVAERNPSNHRSLKNKSNSEKNKPSISESVFEKSQNQVAQKTNSNQSKIEKDPNFVLKLNEQTSQDKLTTINQKNKIAIENKNSNLDGLKGNVDSKIATKEIDMKVNDTASKKSVANNELEELLNEKESKLKQESKRNRWQLTSNVAPIFLGSISNGSPIDSTLTENSKSYNTNVGFGLGVSYVVNKKLSVRTGLNKVNISYNTNNIGFFTGIQAKMLANVSPTASSRMIHVQSIKNSAQNTPSESGLLPFENTFARENTGYLKQEVGYLEMPVEMTYSLFDKKFGLKIIGGFSTLFLQDNSIRIVSADRDVLLGKANNLSDVHFSTNFGLGIKYGFMKSFEFNLEPTVKYQLNTFSANAGNFKPYLFGIYSGISYKF</sequence>
<proteinExistence type="predicted"/>
<keyword evidence="5" id="KW-1185">Reference proteome</keyword>
<evidence type="ECO:0000313" key="5">
    <source>
        <dbReference type="Proteomes" id="UP001589576"/>
    </source>
</evidence>
<evidence type="ECO:0000256" key="2">
    <source>
        <dbReference type="SAM" id="MobiDB-lite"/>
    </source>
</evidence>
<keyword evidence="3" id="KW-1133">Transmembrane helix</keyword>
<accession>A0ABV5GEN4</accession>
<evidence type="ECO:0000256" key="3">
    <source>
        <dbReference type="SAM" id="Phobius"/>
    </source>
</evidence>
<dbReference type="Proteomes" id="UP001589576">
    <property type="component" value="Unassembled WGS sequence"/>
</dbReference>